<evidence type="ECO:0000256" key="3">
    <source>
        <dbReference type="ARBA" id="ARBA00023125"/>
    </source>
</evidence>
<dbReference type="PANTHER" id="PTHR46324">
    <property type="entry name" value="BASIC LEUCINE ZIPPER 43-RELATED"/>
    <property type="match status" value="1"/>
</dbReference>
<dbReference type="GO" id="GO:0003677">
    <property type="term" value="F:DNA binding"/>
    <property type="evidence" value="ECO:0007669"/>
    <property type="project" value="UniProtKB-KW"/>
</dbReference>
<dbReference type="Pfam" id="PF00170">
    <property type="entry name" value="bZIP_1"/>
    <property type="match status" value="1"/>
</dbReference>
<dbReference type="GO" id="GO:0005634">
    <property type="term" value="C:nucleus"/>
    <property type="evidence" value="ECO:0007669"/>
    <property type="project" value="UniProtKB-SubCell"/>
</dbReference>
<dbReference type="InterPro" id="IPR004827">
    <property type="entry name" value="bZIP"/>
</dbReference>
<evidence type="ECO:0000259" key="7">
    <source>
        <dbReference type="PROSITE" id="PS50217"/>
    </source>
</evidence>
<accession>A0A834WLP5</accession>
<keyword evidence="9" id="KW-1185">Reference proteome</keyword>
<dbReference type="PROSITE" id="PS50217">
    <property type="entry name" value="BZIP"/>
    <property type="match status" value="1"/>
</dbReference>
<comment type="subcellular location">
    <subcellularLocation>
        <location evidence="1">Nucleus</location>
    </subcellularLocation>
</comment>
<evidence type="ECO:0000256" key="6">
    <source>
        <dbReference type="SAM" id="Coils"/>
    </source>
</evidence>
<evidence type="ECO:0000256" key="1">
    <source>
        <dbReference type="ARBA" id="ARBA00004123"/>
    </source>
</evidence>
<dbReference type="SMART" id="SM00338">
    <property type="entry name" value="BRLZ"/>
    <property type="match status" value="1"/>
</dbReference>
<reference evidence="8" key="1">
    <citation type="submission" date="2020-09" db="EMBL/GenBank/DDBJ databases">
        <title>Genome-Enabled Discovery of Anthraquinone Biosynthesis in Senna tora.</title>
        <authorList>
            <person name="Kang S.-H."/>
            <person name="Pandey R.P."/>
            <person name="Lee C.-M."/>
            <person name="Sim J.-S."/>
            <person name="Jeong J.-T."/>
            <person name="Choi B.-S."/>
            <person name="Jung M."/>
            <person name="Ginzburg D."/>
            <person name="Zhao K."/>
            <person name="Won S.Y."/>
            <person name="Oh T.-J."/>
            <person name="Yu Y."/>
            <person name="Kim N.-H."/>
            <person name="Lee O.R."/>
            <person name="Lee T.-H."/>
            <person name="Bashyal P."/>
            <person name="Kim T.-S."/>
            <person name="Lee W.-H."/>
            <person name="Kawkins C."/>
            <person name="Kim C.-K."/>
            <person name="Kim J.S."/>
            <person name="Ahn B.O."/>
            <person name="Rhee S.Y."/>
            <person name="Sohng J.K."/>
        </authorList>
    </citation>
    <scope>NUCLEOTIDE SEQUENCE</scope>
    <source>
        <tissue evidence="8">Leaf</tissue>
    </source>
</reference>
<comment type="caution">
    <text evidence="8">The sequence shown here is derived from an EMBL/GenBank/DDBJ whole genome shotgun (WGS) entry which is preliminary data.</text>
</comment>
<evidence type="ECO:0000313" key="8">
    <source>
        <dbReference type="EMBL" id="KAF7827915.1"/>
    </source>
</evidence>
<dbReference type="PANTHER" id="PTHR46324:SF26">
    <property type="entry name" value="OS02G0728001 PROTEIN"/>
    <property type="match status" value="1"/>
</dbReference>
<feature type="domain" description="BZIP" evidence="7">
    <location>
        <begin position="57"/>
        <end position="120"/>
    </location>
</feature>
<gene>
    <name evidence="8" type="ORF">G2W53_019079</name>
</gene>
<evidence type="ECO:0000256" key="2">
    <source>
        <dbReference type="ARBA" id="ARBA00023015"/>
    </source>
</evidence>
<feature type="coiled-coil region" evidence="6">
    <location>
        <begin position="103"/>
        <end position="137"/>
    </location>
</feature>
<proteinExistence type="predicted"/>
<dbReference type="InterPro" id="IPR046347">
    <property type="entry name" value="bZIP_sf"/>
</dbReference>
<dbReference type="SUPFAM" id="SSF57959">
    <property type="entry name" value="Leucine zipper domain"/>
    <property type="match status" value="1"/>
</dbReference>
<dbReference type="OrthoDB" id="551672at2759"/>
<evidence type="ECO:0000256" key="4">
    <source>
        <dbReference type="ARBA" id="ARBA00023163"/>
    </source>
</evidence>
<dbReference type="EMBL" id="JAAIUW010000006">
    <property type="protein sequence ID" value="KAF7827915.1"/>
    <property type="molecule type" value="Genomic_DNA"/>
</dbReference>
<dbReference type="PROSITE" id="PS00036">
    <property type="entry name" value="BZIP_BASIC"/>
    <property type="match status" value="1"/>
</dbReference>
<keyword evidence="3" id="KW-0238">DNA-binding</keyword>
<keyword evidence="4" id="KW-0804">Transcription</keyword>
<protein>
    <submittedName>
        <fullName evidence="8">Basic leucine zipper 43-like</fullName>
    </submittedName>
</protein>
<sequence length="263" mass="30224">MIPSEIRGIHYLSPDTPFLLDSSAFYDLPNNLLQINAAAGILSTASTSDDGGAAAVDERKRRRMISNRESARRSRMRKQRHLDELWSQVLRLRSQNHNLIDKLNRLCESHDRVVQENAKLRDEASDLRQLIADLQQIRSFADFDDGLLCHGHDPSPYQPLDEPLHHRLPQPDPLERRVHHHVPYDGVEHAVARRPRERHRLLRLLVLHPQQRVRVLQRPPDLLRIAPRKPYRHEDGIQLVQVQILGRAAEDEAAGLQGFVGDG</sequence>
<dbReference type="Gene3D" id="1.20.5.170">
    <property type="match status" value="1"/>
</dbReference>
<dbReference type="Proteomes" id="UP000634136">
    <property type="component" value="Unassembled WGS sequence"/>
</dbReference>
<keyword evidence="6" id="KW-0175">Coiled coil</keyword>
<dbReference type="InterPro" id="IPR044521">
    <property type="entry name" value="AtbZIP8/43"/>
</dbReference>
<dbReference type="GO" id="GO:0003700">
    <property type="term" value="F:DNA-binding transcription factor activity"/>
    <property type="evidence" value="ECO:0007669"/>
    <property type="project" value="InterPro"/>
</dbReference>
<dbReference type="FunFam" id="1.20.5.170:FF:000020">
    <property type="entry name" value="BZIP transcription factor"/>
    <property type="match status" value="1"/>
</dbReference>
<name>A0A834WLP5_9FABA</name>
<keyword evidence="5" id="KW-0539">Nucleus</keyword>
<dbReference type="InterPro" id="IPR045314">
    <property type="entry name" value="bZIP_plant_GBF1"/>
</dbReference>
<organism evidence="8 9">
    <name type="scientific">Senna tora</name>
    <dbReference type="NCBI Taxonomy" id="362788"/>
    <lineage>
        <taxon>Eukaryota</taxon>
        <taxon>Viridiplantae</taxon>
        <taxon>Streptophyta</taxon>
        <taxon>Embryophyta</taxon>
        <taxon>Tracheophyta</taxon>
        <taxon>Spermatophyta</taxon>
        <taxon>Magnoliopsida</taxon>
        <taxon>eudicotyledons</taxon>
        <taxon>Gunneridae</taxon>
        <taxon>Pentapetalae</taxon>
        <taxon>rosids</taxon>
        <taxon>fabids</taxon>
        <taxon>Fabales</taxon>
        <taxon>Fabaceae</taxon>
        <taxon>Caesalpinioideae</taxon>
        <taxon>Cassia clade</taxon>
        <taxon>Senna</taxon>
    </lineage>
</organism>
<keyword evidence="2" id="KW-0805">Transcription regulation</keyword>
<evidence type="ECO:0000313" key="9">
    <source>
        <dbReference type="Proteomes" id="UP000634136"/>
    </source>
</evidence>
<dbReference type="GO" id="GO:0046983">
    <property type="term" value="F:protein dimerization activity"/>
    <property type="evidence" value="ECO:0007669"/>
    <property type="project" value="UniProtKB-ARBA"/>
</dbReference>
<dbReference type="CDD" id="cd14702">
    <property type="entry name" value="bZIP_plant_GBF1"/>
    <property type="match status" value="1"/>
</dbReference>
<dbReference type="AlphaFoldDB" id="A0A834WLP5"/>
<evidence type="ECO:0000256" key="5">
    <source>
        <dbReference type="ARBA" id="ARBA00023242"/>
    </source>
</evidence>